<evidence type="ECO:0000259" key="6">
    <source>
        <dbReference type="Pfam" id="PF08281"/>
    </source>
</evidence>
<feature type="domain" description="RNA polymerase sigma-70 region 2" evidence="5">
    <location>
        <begin position="28"/>
        <end position="90"/>
    </location>
</feature>
<keyword evidence="8" id="KW-1185">Reference proteome</keyword>
<proteinExistence type="inferred from homology"/>
<gene>
    <name evidence="7" type="ORF">AAE02nite_28570</name>
</gene>
<evidence type="ECO:0000313" key="8">
    <source>
        <dbReference type="Proteomes" id="UP000321532"/>
    </source>
</evidence>
<dbReference type="EMBL" id="BJYS01000021">
    <property type="protein sequence ID" value="GEO05193.1"/>
    <property type="molecule type" value="Genomic_DNA"/>
</dbReference>
<evidence type="ECO:0000313" key="7">
    <source>
        <dbReference type="EMBL" id="GEO05193.1"/>
    </source>
</evidence>
<dbReference type="InterPro" id="IPR013249">
    <property type="entry name" value="RNA_pol_sigma70_r4_t2"/>
</dbReference>
<comment type="caution">
    <text evidence="7">The sequence shown here is derived from an EMBL/GenBank/DDBJ whole genome shotgun (WGS) entry which is preliminary data.</text>
</comment>
<dbReference type="Pfam" id="PF08281">
    <property type="entry name" value="Sigma70_r4_2"/>
    <property type="match status" value="1"/>
</dbReference>
<evidence type="ECO:0000256" key="3">
    <source>
        <dbReference type="ARBA" id="ARBA00023082"/>
    </source>
</evidence>
<dbReference type="GO" id="GO:0000428">
    <property type="term" value="C:DNA-directed RNA polymerase complex"/>
    <property type="evidence" value="ECO:0007669"/>
    <property type="project" value="UniProtKB-KW"/>
</dbReference>
<dbReference type="InterPro" id="IPR013324">
    <property type="entry name" value="RNA_pol_sigma_r3/r4-like"/>
</dbReference>
<keyword evidence="4" id="KW-0804">Transcription</keyword>
<evidence type="ECO:0000259" key="5">
    <source>
        <dbReference type="Pfam" id="PF04542"/>
    </source>
</evidence>
<dbReference type="InterPro" id="IPR036388">
    <property type="entry name" value="WH-like_DNA-bd_sf"/>
</dbReference>
<keyword evidence="7" id="KW-0240">DNA-directed RNA polymerase</keyword>
<dbReference type="InterPro" id="IPR013325">
    <property type="entry name" value="RNA_pol_sigma_r2"/>
</dbReference>
<dbReference type="Gene3D" id="1.10.10.10">
    <property type="entry name" value="Winged helix-like DNA-binding domain superfamily/Winged helix DNA-binding domain"/>
    <property type="match status" value="1"/>
</dbReference>
<dbReference type="InterPro" id="IPR007627">
    <property type="entry name" value="RNA_pol_sigma70_r2"/>
</dbReference>
<evidence type="ECO:0000256" key="1">
    <source>
        <dbReference type="ARBA" id="ARBA00010641"/>
    </source>
</evidence>
<protein>
    <submittedName>
        <fullName evidence="7">DNA-directed RNA polymerase sigma-70 factor</fullName>
    </submittedName>
</protein>
<organism evidence="7 8">
    <name type="scientific">Adhaeribacter aerolatus</name>
    <dbReference type="NCBI Taxonomy" id="670289"/>
    <lineage>
        <taxon>Bacteria</taxon>
        <taxon>Pseudomonadati</taxon>
        <taxon>Bacteroidota</taxon>
        <taxon>Cytophagia</taxon>
        <taxon>Cytophagales</taxon>
        <taxon>Hymenobacteraceae</taxon>
        <taxon>Adhaeribacter</taxon>
    </lineage>
</organism>
<dbReference type="Proteomes" id="UP000321532">
    <property type="component" value="Unassembled WGS sequence"/>
</dbReference>
<dbReference type="CDD" id="cd06171">
    <property type="entry name" value="Sigma70_r4"/>
    <property type="match status" value="1"/>
</dbReference>
<sequence length="200" mass="23722">MEQLQQAHSESFIWEEFRNGSEAAYTTIYNRYAANLFNYGYKLAHDRDLTKDCIQEVFVNLWRSRENLSPTSSIKYYLFKALRHEIMRKLNPRNFTSDLPDNYHFEVVLSAEQLLILDQTTAVKHERLLQELEKLPARQKEAIFLRFYDNLSFEEIAAIMQIEQRSVYKMIYKAIENLQNNLVNIKVLLVLLFISEARSA</sequence>
<keyword evidence="2" id="KW-0805">Transcription regulation</keyword>
<comment type="similarity">
    <text evidence="1">Belongs to the sigma-70 factor family. ECF subfamily.</text>
</comment>
<keyword evidence="3" id="KW-0731">Sigma factor</keyword>
<feature type="domain" description="RNA polymerase sigma factor 70 region 4 type 2" evidence="6">
    <location>
        <begin position="126"/>
        <end position="177"/>
    </location>
</feature>
<dbReference type="GO" id="GO:0003677">
    <property type="term" value="F:DNA binding"/>
    <property type="evidence" value="ECO:0007669"/>
    <property type="project" value="InterPro"/>
</dbReference>
<reference evidence="7 8" key="1">
    <citation type="submission" date="2019-07" db="EMBL/GenBank/DDBJ databases">
        <title>Whole genome shotgun sequence of Adhaeribacter aerolatus NBRC 106133.</title>
        <authorList>
            <person name="Hosoyama A."/>
            <person name="Uohara A."/>
            <person name="Ohji S."/>
            <person name="Ichikawa N."/>
        </authorList>
    </citation>
    <scope>NUCLEOTIDE SEQUENCE [LARGE SCALE GENOMIC DNA]</scope>
    <source>
        <strain evidence="7 8">NBRC 106133</strain>
    </source>
</reference>
<dbReference type="Gene3D" id="1.10.1740.10">
    <property type="match status" value="1"/>
</dbReference>
<dbReference type="RefSeq" id="WP_246151045.1">
    <property type="nucleotide sequence ID" value="NZ_BJYS01000021.1"/>
</dbReference>
<dbReference type="InterPro" id="IPR014284">
    <property type="entry name" value="RNA_pol_sigma-70_dom"/>
</dbReference>
<dbReference type="GO" id="GO:0006352">
    <property type="term" value="P:DNA-templated transcription initiation"/>
    <property type="evidence" value="ECO:0007669"/>
    <property type="project" value="InterPro"/>
</dbReference>
<dbReference type="PANTHER" id="PTHR43133">
    <property type="entry name" value="RNA POLYMERASE ECF-TYPE SIGMA FACTO"/>
    <property type="match status" value="1"/>
</dbReference>
<name>A0A512AZP8_9BACT</name>
<evidence type="ECO:0000256" key="2">
    <source>
        <dbReference type="ARBA" id="ARBA00023015"/>
    </source>
</evidence>
<dbReference type="GO" id="GO:0016987">
    <property type="term" value="F:sigma factor activity"/>
    <property type="evidence" value="ECO:0007669"/>
    <property type="project" value="UniProtKB-KW"/>
</dbReference>
<dbReference type="SUPFAM" id="SSF88946">
    <property type="entry name" value="Sigma2 domain of RNA polymerase sigma factors"/>
    <property type="match status" value="1"/>
</dbReference>
<evidence type="ECO:0000256" key="4">
    <source>
        <dbReference type="ARBA" id="ARBA00023163"/>
    </source>
</evidence>
<dbReference type="Pfam" id="PF04542">
    <property type="entry name" value="Sigma70_r2"/>
    <property type="match status" value="1"/>
</dbReference>
<dbReference type="PANTHER" id="PTHR43133:SF46">
    <property type="entry name" value="RNA POLYMERASE SIGMA-70 FACTOR ECF SUBFAMILY"/>
    <property type="match status" value="1"/>
</dbReference>
<dbReference type="AlphaFoldDB" id="A0A512AZP8"/>
<accession>A0A512AZP8</accession>
<dbReference type="InterPro" id="IPR039425">
    <property type="entry name" value="RNA_pol_sigma-70-like"/>
</dbReference>
<dbReference type="NCBIfam" id="TIGR02937">
    <property type="entry name" value="sigma70-ECF"/>
    <property type="match status" value="1"/>
</dbReference>
<dbReference type="SUPFAM" id="SSF88659">
    <property type="entry name" value="Sigma3 and sigma4 domains of RNA polymerase sigma factors"/>
    <property type="match status" value="1"/>
</dbReference>